<evidence type="ECO:0000256" key="5">
    <source>
        <dbReference type="ARBA" id="ARBA00022989"/>
    </source>
</evidence>
<dbReference type="NCBIfam" id="NF011307">
    <property type="entry name" value="PRK14716.1-5"/>
    <property type="match status" value="1"/>
</dbReference>
<evidence type="ECO:0000256" key="3">
    <source>
        <dbReference type="ARBA" id="ARBA00022679"/>
    </source>
</evidence>
<comment type="subcellular location">
    <subcellularLocation>
        <location evidence="1">Membrane</location>
        <topology evidence="1">Multi-pass membrane protein</topology>
    </subcellularLocation>
</comment>
<comment type="caution">
    <text evidence="8">The sequence shown here is derived from an EMBL/GenBank/DDBJ whole genome shotgun (WGS) entry which is preliminary data.</text>
</comment>
<evidence type="ECO:0000256" key="6">
    <source>
        <dbReference type="ARBA" id="ARBA00023136"/>
    </source>
</evidence>
<keyword evidence="5 7" id="KW-1133">Transmembrane helix</keyword>
<keyword evidence="3 8" id="KW-0808">Transferase</keyword>
<dbReference type="Gene3D" id="3.90.550.10">
    <property type="entry name" value="Spore Coat Polysaccharide Biosynthesis Protein SpsA, Chain A"/>
    <property type="match status" value="1"/>
</dbReference>
<dbReference type="InterPro" id="IPR050321">
    <property type="entry name" value="Glycosyltr_2/OpgH_subfam"/>
</dbReference>
<keyword evidence="6 7" id="KW-0472">Membrane</keyword>
<organism evidence="8 9">
    <name type="scientific">Qipengyuania aquimaris</name>
    <dbReference type="NCBI Taxonomy" id="255984"/>
    <lineage>
        <taxon>Bacteria</taxon>
        <taxon>Pseudomonadati</taxon>
        <taxon>Pseudomonadota</taxon>
        <taxon>Alphaproteobacteria</taxon>
        <taxon>Sphingomonadales</taxon>
        <taxon>Erythrobacteraceae</taxon>
        <taxon>Qipengyuania</taxon>
    </lineage>
</organism>
<dbReference type="PANTHER" id="PTHR43867:SF2">
    <property type="entry name" value="CELLULOSE SYNTHASE CATALYTIC SUBUNIT A [UDP-FORMING]"/>
    <property type="match status" value="1"/>
</dbReference>
<dbReference type="EMBL" id="JAHVKP010000001">
    <property type="protein sequence ID" value="MBY6218572.1"/>
    <property type="molecule type" value="Genomic_DNA"/>
</dbReference>
<reference evidence="8" key="1">
    <citation type="submission" date="2021-06" db="EMBL/GenBank/DDBJ databases">
        <title>50 bacteria genomes isolated from Dapeng, Shenzhen, China.</title>
        <authorList>
            <person name="Zheng W."/>
            <person name="Yu S."/>
            <person name="Huang Y."/>
        </authorList>
    </citation>
    <scope>NUCLEOTIDE SEQUENCE</scope>
    <source>
        <strain evidence="8">DP4N28-2</strain>
    </source>
</reference>
<dbReference type="GO" id="GO:0016020">
    <property type="term" value="C:membrane"/>
    <property type="evidence" value="ECO:0007669"/>
    <property type="project" value="UniProtKB-SubCell"/>
</dbReference>
<feature type="transmembrane region" description="Helical" evidence="7">
    <location>
        <begin position="6"/>
        <end position="28"/>
    </location>
</feature>
<evidence type="ECO:0000256" key="4">
    <source>
        <dbReference type="ARBA" id="ARBA00022692"/>
    </source>
</evidence>
<dbReference type="Proteomes" id="UP000824927">
    <property type="component" value="Unassembled WGS sequence"/>
</dbReference>
<evidence type="ECO:0000256" key="2">
    <source>
        <dbReference type="ARBA" id="ARBA00022676"/>
    </source>
</evidence>
<evidence type="ECO:0000313" key="9">
    <source>
        <dbReference type="Proteomes" id="UP000824927"/>
    </source>
</evidence>
<dbReference type="GO" id="GO:0016757">
    <property type="term" value="F:glycosyltransferase activity"/>
    <property type="evidence" value="ECO:0007669"/>
    <property type="project" value="UniProtKB-KW"/>
</dbReference>
<feature type="transmembrane region" description="Helical" evidence="7">
    <location>
        <begin position="362"/>
        <end position="380"/>
    </location>
</feature>
<accession>A0A9Q3XD09</accession>
<feature type="transmembrane region" description="Helical" evidence="7">
    <location>
        <begin position="328"/>
        <end position="350"/>
    </location>
</feature>
<evidence type="ECO:0000256" key="1">
    <source>
        <dbReference type="ARBA" id="ARBA00004141"/>
    </source>
</evidence>
<dbReference type="AlphaFoldDB" id="A0A9Q3XD09"/>
<protein>
    <submittedName>
        <fullName evidence="8">Glycosyl transferase family protein</fullName>
    </submittedName>
</protein>
<dbReference type="InterPro" id="IPR029044">
    <property type="entry name" value="Nucleotide-diphossugar_trans"/>
</dbReference>
<evidence type="ECO:0000313" key="8">
    <source>
        <dbReference type="EMBL" id="MBY6218572.1"/>
    </source>
</evidence>
<dbReference type="SUPFAM" id="SSF53448">
    <property type="entry name" value="Nucleotide-diphospho-sugar transferases"/>
    <property type="match status" value="1"/>
</dbReference>
<keyword evidence="4 7" id="KW-0812">Transmembrane</keyword>
<proteinExistence type="predicted"/>
<name>A0A9Q3XD09_9SPHN</name>
<keyword evidence="2" id="KW-0328">Glycosyltransferase</keyword>
<gene>
    <name evidence="8" type="ORF">KUV31_09480</name>
</gene>
<dbReference type="PANTHER" id="PTHR43867">
    <property type="entry name" value="CELLULOSE SYNTHASE CATALYTIC SUBUNIT A [UDP-FORMING]"/>
    <property type="match status" value="1"/>
</dbReference>
<dbReference type="Pfam" id="PF13641">
    <property type="entry name" value="Glyco_tranf_2_3"/>
    <property type="match status" value="1"/>
</dbReference>
<sequence length="450" mass="49463">MELLLFAAVFIAIGMIDELAVDFAYLWCRITGRAHTPRVIRDSVEDVPLGGMAAVFIPTWREDAVIGATLAHALEVWPQRELRLYVGCYRNDAETIASVVAAARADERVRLVVLGADGPTSKAHCLNRLYQALREDEARSGSKAHMVVLHDAEDMVDRAALPLLDRATGHADFVQLPVMALPPSDSRWIAGHYADEFAEAHAKNMVVRDALGCAIPGAGVGCAIARCMLDRLARQEGGQPFAVTALTEDYELGLRIDALGGSSRFLRARTEDGRLIATRAYFPSELVTSVRQKTRWVHGIALQSWDRLGWSGSLVQRWMTLRDRRGPLAALLLFIAYLLVPATLVSSLVFQGSDVAGAADAPLLRMLLIATFAGLLWRIAMRVLFTAREFGIAEGLRSIPRVLVSNVIAIMSGRRALMAYIRTLRGAPVVWDKTEHKVHPTIVITREKTA</sequence>
<evidence type="ECO:0000256" key="7">
    <source>
        <dbReference type="SAM" id="Phobius"/>
    </source>
</evidence>